<dbReference type="AlphaFoldDB" id="A0AAV3ZQ19"/>
<keyword evidence="12" id="KW-0411">Iron-sulfur</keyword>
<keyword evidence="9" id="KW-0347">Helicase</keyword>
<dbReference type="GO" id="GO:0005524">
    <property type="term" value="F:ATP binding"/>
    <property type="evidence" value="ECO:0007669"/>
    <property type="project" value="UniProtKB-KW"/>
</dbReference>
<dbReference type="Pfam" id="PF13307">
    <property type="entry name" value="Helicase_C_2"/>
    <property type="match status" value="1"/>
</dbReference>
<comment type="caution">
    <text evidence="21">The sequence shown here is derived from an EMBL/GenBank/DDBJ whole genome shotgun (WGS) entry which is preliminary data.</text>
</comment>
<dbReference type="GO" id="GO:0006289">
    <property type="term" value="P:nucleotide-excision repair"/>
    <property type="evidence" value="ECO:0007669"/>
    <property type="project" value="TreeGrafter"/>
</dbReference>
<feature type="region of interest" description="Disordered" evidence="19">
    <location>
        <begin position="448"/>
        <end position="472"/>
    </location>
</feature>
<dbReference type="Proteomes" id="UP000735302">
    <property type="component" value="Unassembled WGS sequence"/>
</dbReference>
<dbReference type="GO" id="GO:0043139">
    <property type="term" value="F:5'-3' DNA helicase activity"/>
    <property type="evidence" value="ECO:0007669"/>
    <property type="project" value="UniProtKB-EC"/>
</dbReference>
<evidence type="ECO:0000256" key="12">
    <source>
        <dbReference type="ARBA" id="ARBA00023014"/>
    </source>
</evidence>
<dbReference type="CDD" id="cd18788">
    <property type="entry name" value="SF2_C_XPD"/>
    <property type="match status" value="1"/>
</dbReference>
<evidence type="ECO:0000256" key="10">
    <source>
        <dbReference type="ARBA" id="ARBA00022840"/>
    </source>
</evidence>
<comment type="subcellular location">
    <subcellularLocation>
        <location evidence="2">Nucleus</location>
    </subcellularLocation>
</comment>
<keyword evidence="7" id="KW-0227">DNA damage</keyword>
<comment type="catalytic activity">
    <reaction evidence="17">
        <text>ATP + H2O = ADP + phosphate + H(+)</text>
        <dbReference type="Rhea" id="RHEA:13065"/>
        <dbReference type="ChEBI" id="CHEBI:15377"/>
        <dbReference type="ChEBI" id="CHEBI:15378"/>
        <dbReference type="ChEBI" id="CHEBI:30616"/>
        <dbReference type="ChEBI" id="CHEBI:43474"/>
        <dbReference type="ChEBI" id="CHEBI:456216"/>
        <dbReference type="EC" id="5.6.2.3"/>
    </reaction>
</comment>
<evidence type="ECO:0000256" key="1">
    <source>
        <dbReference type="ARBA" id="ARBA00001966"/>
    </source>
</evidence>
<proteinExistence type="inferred from homology"/>
<keyword evidence="13" id="KW-0234">DNA repair</keyword>
<evidence type="ECO:0000256" key="6">
    <source>
        <dbReference type="ARBA" id="ARBA00022741"/>
    </source>
</evidence>
<comment type="similarity">
    <text evidence="3">Belongs to the DEAD box helicase family. DEAH subfamily.</text>
</comment>
<dbReference type="GO" id="GO:1990918">
    <property type="term" value="P:double-strand break repair involved in meiotic recombination"/>
    <property type="evidence" value="ECO:0007669"/>
    <property type="project" value="TreeGrafter"/>
</dbReference>
<feature type="domain" description="ATP-dependent helicase C-terminal" evidence="20">
    <location>
        <begin position="179"/>
        <end position="306"/>
    </location>
</feature>
<evidence type="ECO:0000256" key="5">
    <source>
        <dbReference type="ARBA" id="ARBA00022723"/>
    </source>
</evidence>
<evidence type="ECO:0000256" key="2">
    <source>
        <dbReference type="ARBA" id="ARBA00004123"/>
    </source>
</evidence>
<dbReference type="SMART" id="SM00491">
    <property type="entry name" value="HELICc2"/>
    <property type="match status" value="1"/>
</dbReference>
<sequence length="1160" mass="127164">MIQMENYTLNFWCMNPGVAFSDFAETRSIILTSGTLSPLTSFESELCLDFKIQLEANHVIKDSQVWIGTLGQGPGGGNLQAVYKNLETFTFQDELGGLVLKVCEAVPHGILCFLPSYKVLEKLITRWESVSYHLKEKSYSLTIDVLLFSDLQSIGLMQKITRKKRVISEPRGSDKLDFEEQMKLFYKSVQPRLECDKDSNEDESEAVDGAIFFAVCRGKVSEGLDFADDFARAVITVGIPYPNFKDVQVEQKRKYNDQHKTSRGLLSGADWYEIQAFRALNQALGRCIRHRQDWGALIIVDDRFVKSPAKYCKGLSKWVRNKIQNFHNFPCALDSLSLFTQNMINTKKNECGSETSVLVSSPSPNKPLLSATTPATPTENFPIFSLFHTQAIKKLNSREKNKTSHSSSHIGRTGNSERSTTSHEKLPEKLNNHVLNMKSRALFPYRAAPLKGPSSDISHQKSQTPKEGVPSIRSEHAQTLVLSRNTVSKTPATSSLADLSVGRISNSTADATRFSSGDKQFVEAAGKCMDSSELSSSPHGSTTLTSKLTSGVSSTTTFNAASAAWQALADKPVQVPSTKPISEMQFCVITELAAPGVLYQTFEVPSTFHAVFGGNLNLPVSSTERFVYLINPPDKLGLNPTARVVHMSEMEKDRFLRTQTAGLLHPQKCKVLKIPNPKSHACDPKESKLHVETPDVNLGPITEESRLGVQRRRSNPALKVTTSPLAQNNSASSATSVVCTLSDATVPATSLSGSTVTASSKVFQPSTEKITECVSGQSIPNMILQQSQLSTSRRAPIQSALMQQEGAPPVPLAAPKQESVQNSKAPEVLAPRIPILMHGDGCIPVQESITPQKHVSLLQDKQANKAVKDIINKSSSLDDVIMLETDPQQKHLAQKLDDNHSKTRKMLPNVINGMAKTSLSLPVPSPAVEENSLVQSGEGNDFTSAASCSELSPVLFTSAHSPHPPSNISKHVTPKTISNRKPLFKQQSIQKVQVPEATQAMLITARESSANIRLAPSKQTSVSHATLRAISCDEEEDEGETIQVRRRKSKKRKNLNMSKPTPKKSKDAGDDLLNSKPVEKTVILNVFSCVQCGHKLVAGKADADIQEQHMIPPFLRDALMDPTQQTGCFFLSTNSSSMSLQTLNNSSNGRSAGAYIRHKY</sequence>
<keyword evidence="10" id="KW-0067">ATP-binding</keyword>
<evidence type="ECO:0000256" key="9">
    <source>
        <dbReference type="ARBA" id="ARBA00022806"/>
    </source>
</evidence>
<comment type="cofactor">
    <cofactor evidence="1">
        <name>[4Fe-4S] cluster</name>
        <dbReference type="ChEBI" id="CHEBI:49883"/>
    </cofactor>
</comment>
<evidence type="ECO:0000256" key="14">
    <source>
        <dbReference type="ARBA" id="ARBA00023235"/>
    </source>
</evidence>
<evidence type="ECO:0000256" key="19">
    <source>
        <dbReference type="SAM" id="MobiDB-lite"/>
    </source>
</evidence>
<evidence type="ECO:0000256" key="8">
    <source>
        <dbReference type="ARBA" id="ARBA00022801"/>
    </source>
</evidence>
<keyword evidence="6" id="KW-0547">Nucleotide-binding</keyword>
<dbReference type="PANTHER" id="PTHR11472:SF47">
    <property type="entry name" value="FANCONI ANEMIA GROUP J PROTEIN"/>
    <property type="match status" value="1"/>
</dbReference>
<dbReference type="FunFam" id="3.40.50.300:FF:000731">
    <property type="entry name" value="Fanconi anemia group J protein homolog"/>
    <property type="match status" value="1"/>
</dbReference>
<keyword evidence="15" id="KW-0539">Nucleus</keyword>
<feature type="region of interest" description="Disordered" evidence="19">
    <location>
        <begin position="396"/>
        <end position="427"/>
    </location>
</feature>
<dbReference type="GO" id="GO:0003676">
    <property type="term" value="F:nucleic acid binding"/>
    <property type="evidence" value="ECO:0007669"/>
    <property type="project" value="InterPro"/>
</dbReference>
<dbReference type="InterPro" id="IPR045028">
    <property type="entry name" value="DinG/Rad3-like"/>
</dbReference>
<dbReference type="PANTHER" id="PTHR11472">
    <property type="entry name" value="DNA REPAIR DEAD HELICASE RAD3/XP-D SUBFAMILY MEMBER"/>
    <property type="match status" value="1"/>
</dbReference>
<feature type="compositionally biased region" description="Polar residues" evidence="19">
    <location>
        <begin position="404"/>
        <end position="419"/>
    </location>
</feature>
<dbReference type="EMBL" id="BLXT01002685">
    <property type="protein sequence ID" value="GFN96610.1"/>
    <property type="molecule type" value="Genomic_DNA"/>
</dbReference>
<evidence type="ECO:0000256" key="15">
    <source>
        <dbReference type="ARBA" id="ARBA00023242"/>
    </source>
</evidence>
<evidence type="ECO:0000313" key="21">
    <source>
        <dbReference type="EMBL" id="GFN96610.1"/>
    </source>
</evidence>
<keyword evidence="14" id="KW-0413">Isomerase</keyword>
<dbReference type="GO" id="GO:0046872">
    <property type="term" value="F:metal ion binding"/>
    <property type="evidence" value="ECO:0007669"/>
    <property type="project" value="UniProtKB-KW"/>
</dbReference>
<evidence type="ECO:0000256" key="3">
    <source>
        <dbReference type="ARBA" id="ARBA00008792"/>
    </source>
</evidence>
<evidence type="ECO:0000256" key="18">
    <source>
        <dbReference type="ARBA" id="ARBA00082714"/>
    </source>
</evidence>
<keyword evidence="8" id="KW-0378">Hydrolase</keyword>
<evidence type="ECO:0000256" key="13">
    <source>
        <dbReference type="ARBA" id="ARBA00023204"/>
    </source>
</evidence>
<keyword evidence="22" id="KW-1185">Reference proteome</keyword>
<accession>A0AAV3ZQ19</accession>
<dbReference type="GO" id="GO:0051539">
    <property type="term" value="F:4 iron, 4 sulfur cluster binding"/>
    <property type="evidence" value="ECO:0007669"/>
    <property type="project" value="UniProtKB-KW"/>
</dbReference>
<protein>
    <recommendedName>
        <fullName evidence="16">DNA 5'-3' helicase</fullName>
        <ecNumber evidence="16">5.6.2.3</ecNumber>
    </recommendedName>
    <alternativeName>
        <fullName evidence="18">DNA 5'-3' helicase FANCJ</fullName>
    </alternativeName>
</protein>
<reference evidence="21 22" key="1">
    <citation type="journal article" date="2021" name="Elife">
        <title>Chloroplast acquisition without the gene transfer in kleptoplastic sea slugs, Plakobranchus ocellatus.</title>
        <authorList>
            <person name="Maeda T."/>
            <person name="Takahashi S."/>
            <person name="Yoshida T."/>
            <person name="Shimamura S."/>
            <person name="Takaki Y."/>
            <person name="Nagai Y."/>
            <person name="Toyoda A."/>
            <person name="Suzuki Y."/>
            <person name="Arimoto A."/>
            <person name="Ishii H."/>
            <person name="Satoh N."/>
            <person name="Nishiyama T."/>
            <person name="Hasebe M."/>
            <person name="Maruyama T."/>
            <person name="Minagawa J."/>
            <person name="Obokata J."/>
            <person name="Shigenobu S."/>
        </authorList>
    </citation>
    <scope>NUCLEOTIDE SEQUENCE [LARGE SCALE GENOMIC DNA]</scope>
</reference>
<evidence type="ECO:0000259" key="20">
    <source>
        <dbReference type="SMART" id="SM00491"/>
    </source>
</evidence>
<dbReference type="InterPro" id="IPR006555">
    <property type="entry name" value="ATP-dep_Helicase_C"/>
</dbReference>
<dbReference type="EC" id="5.6.2.3" evidence="16"/>
<gene>
    <name evidence="21" type="ORF">PoB_002311600</name>
</gene>
<name>A0AAV3ZQ19_9GAST</name>
<keyword evidence="11" id="KW-0408">Iron</keyword>
<evidence type="ECO:0000256" key="4">
    <source>
        <dbReference type="ARBA" id="ARBA00022485"/>
    </source>
</evidence>
<dbReference type="InterPro" id="IPR027417">
    <property type="entry name" value="P-loop_NTPase"/>
</dbReference>
<dbReference type="Gene3D" id="3.40.50.300">
    <property type="entry name" value="P-loop containing nucleotide triphosphate hydrolases"/>
    <property type="match status" value="1"/>
</dbReference>
<dbReference type="GO" id="GO:0016818">
    <property type="term" value="F:hydrolase activity, acting on acid anhydrides, in phosphorus-containing anhydrides"/>
    <property type="evidence" value="ECO:0007669"/>
    <property type="project" value="InterPro"/>
</dbReference>
<feature type="region of interest" description="Disordered" evidence="19">
    <location>
        <begin position="1033"/>
        <end position="1073"/>
    </location>
</feature>
<feature type="compositionally biased region" description="Basic residues" evidence="19">
    <location>
        <begin position="1044"/>
        <end position="1054"/>
    </location>
</feature>
<evidence type="ECO:0000256" key="11">
    <source>
        <dbReference type="ARBA" id="ARBA00023004"/>
    </source>
</evidence>
<evidence type="ECO:0000256" key="17">
    <source>
        <dbReference type="ARBA" id="ARBA00048954"/>
    </source>
</evidence>
<keyword evidence="4" id="KW-0004">4Fe-4S</keyword>
<evidence type="ECO:0000256" key="16">
    <source>
        <dbReference type="ARBA" id="ARBA00044969"/>
    </source>
</evidence>
<organism evidence="21 22">
    <name type="scientific">Plakobranchus ocellatus</name>
    <dbReference type="NCBI Taxonomy" id="259542"/>
    <lineage>
        <taxon>Eukaryota</taxon>
        <taxon>Metazoa</taxon>
        <taxon>Spiralia</taxon>
        <taxon>Lophotrochozoa</taxon>
        <taxon>Mollusca</taxon>
        <taxon>Gastropoda</taxon>
        <taxon>Heterobranchia</taxon>
        <taxon>Euthyneura</taxon>
        <taxon>Panpulmonata</taxon>
        <taxon>Sacoglossa</taxon>
        <taxon>Placobranchoidea</taxon>
        <taxon>Plakobranchidae</taxon>
        <taxon>Plakobranchus</taxon>
    </lineage>
</organism>
<evidence type="ECO:0000256" key="7">
    <source>
        <dbReference type="ARBA" id="ARBA00022763"/>
    </source>
</evidence>
<dbReference type="GO" id="GO:0005634">
    <property type="term" value="C:nucleus"/>
    <property type="evidence" value="ECO:0007669"/>
    <property type="project" value="UniProtKB-SubCell"/>
</dbReference>
<feature type="compositionally biased region" description="Polar residues" evidence="19">
    <location>
        <begin position="455"/>
        <end position="465"/>
    </location>
</feature>
<evidence type="ECO:0000313" key="22">
    <source>
        <dbReference type="Proteomes" id="UP000735302"/>
    </source>
</evidence>
<keyword evidence="5" id="KW-0479">Metal-binding</keyword>